<evidence type="ECO:0000313" key="4">
    <source>
        <dbReference type="EMBL" id="MBS2098416.1"/>
    </source>
</evidence>
<protein>
    <submittedName>
        <fullName evidence="4">Rhamnogalacturonan acetylesterase</fullName>
    </submittedName>
</protein>
<dbReference type="Gene3D" id="3.40.50.1110">
    <property type="entry name" value="SGNH hydrolase"/>
    <property type="match status" value="1"/>
</dbReference>
<dbReference type="PROSITE" id="PS51257">
    <property type="entry name" value="PROKAR_LIPOPROTEIN"/>
    <property type="match status" value="1"/>
</dbReference>
<evidence type="ECO:0000313" key="5">
    <source>
        <dbReference type="Proteomes" id="UP000708576"/>
    </source>
</evidence>
<dbReference type="InterPro" id="IPR013830">
    <property type="entry name" value="SGNH_hydro"/>
</dbReference>
<dbReference type="Proteomes" id="UP000708576">
    <property type="component" value="Unassembled WGS sequence"/>
</dbReference>
<organism evidence="4 5">
    <name type="scientific">Carboxylicivirga linearis</name>
    <dbReference type="NCBI Taxonomy" id="1628157"/>
    <lineage>
        <taxon>Bacteria</taxon>
        <taxon>Pseudomonadati</taxon>
        <taxon>Bacteroidota</taxon>
        <taxon>Bacteroidia</taxon>
        <taxon>Marinilabiliales</taxon>
        <taxon>Marinilabiliaceae</taxon>
        <taxon>Carboxylicivirga</taxon>
    </lineage>
</organism>
<sequence>MNKLFYFIAFILLTTVFSCTQSKPYTIYLAGDSTMAEKKADKRPETGWGEHLKDFLSEKVTVANHAKNGRSSKSFVTEGRWDSIMGLLQPGDYVFIQFGHNDEKVKREDRYSSPEDFYTNLCGFVDDVRSKEATPVLLTPVMRRRFDENGQFYDTHGQYPEMTRKAASDKEATLIDMHQLSEELIIEYGEEKSKELFLIAEPGVWENYPNGRDDNTHFNDKGATEMARLAAYAIKESDLAIRKDITIEK</sequence>
<reference evidence="4 5" key="1">
    <citation type="journal article" date="2015" name="Int. J. Syst. Evol. Microbiol.">
        <title>Carboxylicivirga linearis sp. nov., isolated from a sea cucumber culture pond.</title>
        <authorList>
            <person name="Wang F.Q."/>
            <person name="Zhou Y.X."/>
            <person name="Lin X.Z."/>
            <person name="Chen G.J."/>
            <person name="Du Z.J."/>
        </authorList>
    </citation>
    <scope>NUCLEOTIDE SEQUENCE [LARGE SCALE GENOMIC DNA]</scope>
    <source>
        <strain evidence="4 5">FB218</strain>
    </source>
</reference>
<accession>A0ABS5JVC2</accession>
<dbReference type="InterPro" id="IPR036514">
    <property type="entry name" value="SGNH_hydro_sf"/>
</dbReference>
<gene>
    <name evidence="4" type="ORF">KEM10_09005</name>
</gene>
<proteinExistence type="inferred from homology"/>
<feature type="domain" description="SGNH hydrolase-type esterase" evidence="3">
    <location>
        <begin position="31"/>
        <end position="222"/>
    </location>
</feature>
<dbReference type="InterPro" id="IPR037459">
    <property type="entry name" value="RhgT-like"/>
</dbReference>
<evidence type="ECO:0000256" key="2">
    <source>
        <dbReference type="ARBA" id="ARBA00022801"/>
    </source>
</evidence>
<keyword evidence="5" id="KW-1185">Reference proteome</keyword>
<evidence type="ECO:0000256" key="1">
    <source>
        <dbReference type="ARBA" id="ARBA00008668"/>
    </source>
</evidence>
<comment type="similarity">
    <text evidence="1">Belongs to the 'GDSL' lipolytic enzyme family.</text>
</comment>
<dbReference type="Pfam" id="PF13472">
    <property type="entry name" value="Lipase_GDSL_2"/>
    <property type="match status" value="1"/>
</dbReference>
<evidence type="ECO:0000259" key="3">
    <source>
        <dbReference type="Pfam" id="PF13472"/>
    </source>
</evidence>
<dbReference type="PANTHER" id="PTHR43695:SF1">
    <property type="entry name" value="RHAMNOGALACTURONAN ACETYLESTERASE"/>
    <property type="match status" value="1"/>
</dbReference>
<name>A0ABS5JVC2_9BACT</name>
<dbReference type="EMBL" id="JAGUCO010000005">
    <property type="protein sequence ID" value="MBS2098416.1"/>
    <property type="molecule type" value="Genomic_DNA"/>
</dbReference>
<dbReference type="PANTHER" id="PTHR43695">
    <property type="entry name" value="PUTATIVE (AFU_ORTHOLOGUE AFUA_2G17250)-RELATED"/>
    <property type="match status" value="1"/>
</dbReference>
<dbReference type="CDD" id="cd01821">
    <property type="entry name" value="Rhamnogalacturan_acetylesterase_like"/>
    <property type="match status" value="1"/>
</dbReference>
<dbReference type="SUPFAM" id="SSF52266">
    <property type="entry name" value="SGNH hydrolase"/>
    <property type="match status" value="1"/>
</dbReference>
<comment type="caution">
    <text evidence="4">The sequence shown here is derived from an EMBL/GenBank/DDBJ whole genome shotgun (WGS) entry which is preliminary data.</text>
</comment>
<keyword evidence="2" id="KW-0378">Hydrolase</keyword>